<dbReference type="InterPro" id="IPR002931">
    <property type="entry name" value="Transglutaminase-like"/>
</dbReference>
<dbReference type="Gene3D" id="3.10.620.30">
    <property type="match status" value="1"/>
</dbReference>
<name>A0ABU8DNQ4_9ACTN</name>
<organism evidence="2 3">
    <name type="scientific">Klenkia sesuvii</name>
    <dbReference type="NCBI Taxonomy" id="3103137"/>
    <lineage>
        <taxon>Bacteria</taxon>
        <taxon>Bacillati</taxon>
        <taxon>Actinomycetota</taxon>
        <taxon>Actinomycetes</taxon>
        <taxon>Geodermatophilales</taxon>
        <taxon>Geodermatophilaceae</taxon>
        <taxon>Klenkia</taxon>
    </lineage>
</organism>
<feature type="domain" description="Transglutaminase-like" evidence="1">
    <location>
        <begin position="38"/>
        <end position="132"/>
    </location>
</feature>
<dbReference type="EMBL" id="JBAPLU010000001">
    <property type="protein sequence ID" value="MEI4270343.1"/>
    <property type="molecule type" value="Genomic_DNA"/>
</dbReference>
<evidence type="ECO:0000313" key="3">
    <source>
        <dbReference type="Proteomes" id="UP001361570"/>
    </source>
</evidence>
<gene>
    <name evidence="2" type="ORF">TEK04_01285</name>
</gene>
<dbReference type="InterPro" id="IPR038765">
    <property type="entry name" value="Papain-like_cys_pep_sf"/>
</dbReference>
<comment type="caution">
    <text evidence="2">The sequence shown here is derived from an EMBL/GenBank/DDBJ whole genome shotgun (WGS) entry which is preliminary data.</text>
</comment>
<dbReference type="PANTHER" id="PTHR33490:SF3">
    <property type="entry name" value="CONSERVED INTEGRAL MEMBRANE PROTEIN"/>
    <property type="match status" value="1"/>
</dbReference>
<evidence type="ECO:0000313" key="2">
    <source>
        <dbReference type="EMBL" id="MEI4270343.1"/>
    </source>
</evidence>
<dbReference type="Pfam" id="PF01841">
    <property type="entry name" value="Transglut_core"/>
    <property type="match status" value="1"/>
</dbReference>
<dbReference type="SUPFAM" id="SSF54001">
    <property type="entry name" value="Cysteine proteinases"/>
    <property type="match status" value="1"/>
</dbReference>
<dbReference type="RefSeq" id="WP_336402484.1">
    <property type="nucleotide sequence ID" value="NZ_JBAPLU010000001.1"/>
</dbReference>
<dbReference type="Proteomes" id="UP001361570">
    <property type="component" value="Unassembled WGS sequence"/>
</dbReference>
<reference evidence="2 3" key="1">
    <citation type="submission" date="2024-03" db="EMBL/GenBank/DDBJ databases">
        <title>Draft genome sequence of Klenkia sp. LSe6-5.</title>
        <authorList>
            <person name="Duangmal K."/>
            <person name="Chantavorakit T."/>
        </authorList>
    </citation>
    <scope>NUCLEOTIDE SEQUENCE [LARGE SCALE GENOMIC DNA]</scope>
    <source>
        <strain evidence="2 3">LSe6-5</strain>
    </source>
</reference>
<keyword evidence="3" id="KW-1185">Reference proteome</keyword>
<accession>A0ABU8DNQ4</accession>
<sequence>MTTDLRTAPPGFLAADDVVDLGHPAVQAVRWSLAHDRPDDVTYARRAFEHVRDRVDHSYDVADPRVTVRASEVAEAGVGLCYAQSHLLVALLRAHGVPAGLCYQRLAAPSGGHVVHGLVAVSVAGRWHRLDPRGTDVAFDLVREALVYTPDPARGERDVVGVFTSPPEEVLSPLRGVDDVLRAGLATDLPDRPGSAGESDVP</sequence>
<proteinExistence type="predicted"/>
<dbReference type="PANTHER" id="PTHR33490">
    <property type="entry name" value="BLR5614 PROTEIN-RELATED"/>
    <property type="match status" value="1"/>
</dbReference>
<protein>
    <submittedName>
        <fullName evidence="2">Transglutaminase family protein</fullName>
    </submittedName>
</protein>
<evidence type="ECO:0000259" key="1">
    <source>
        <dbReference type="Pfam" id="PF01841"/>
    </source>
</evidence>